<name>A0ABY9DTK9_VITVI</name>
<evidence type="ECO:0000259" key="1">
    <source>
        <dbReference type="PROSITE" id="PS51485"/>
    </source>
</evidence>
<evidence type="ECO:0000313" key="3">
    <source>
        <dbReference type="Proteomes" id="UP001227230"/>
    </source>
</evidence>
<reference evidence="2 3" key="1">
    <citation type="journal article" date="2023" name="Hortic Res">
        <title>The complete reference genome for grapevine (Vitis vinifera L.) genetics and breeding.</title>
        <authorList>
            <person name="Shi X."/>
            <person name="Cao S."/>
            <person name="Wang X."/>
            <person name="Huang S."/>
            <person name="Wang Y."/>
            <person name="Liu Z."/>
            <person name="Liu W."/>
            <person name="Leng X."/>
            <person name="Peng Y."/>
            <person name="Wang N."/>
            <person name="Wang Y."/>
            <person name="Ma Z."/>
            <person name="Xu X."/>
            <person name="Zhang F."/>
            <person name="Xue H."/>
            <person name="Zhong H."/>
            <person name="Wang Y."/>
            <person name="Zhang K."/>
            <person name="Velt A."/>
            <person name="Avia K."/>
            <person name="Holtgrawe D."/>
            <person name="Grimplet J."/>
            <person name="Matus J.T."/>
            <person name="Ware D."/>
            <person name="Wu X."/>
            <person name="Wang H."/>
            <person name="Liu C."/>
            <person name="Fang Y."/>
            <person name="Rustenholz C."/>
            <person name="Cheng Z."/>
            <person name="Xiao H."/>
            <person name="Zhou Y."/>
        </authorList>
    </citation>
    <scope>NUCLEOTIDE SEQUENCE [LARGE SCALE GENOMIC DNA]</scope>
    <source>
        <strain evidence="3">cv. Pinot noir / PN40024</strain>
        <tissue evidence="2">Leaf</tissue>
    </source>
</reference>
<dbReference type="PANTHER" id="PTHR33021">
    <property type="entry name" value="BLUE COPPER PROTEIN"/>
    <property type="match status" value="1"/>
</dbReference>
<protein>
    <recommendedName>
        <fullName evidence="1">Phytocyanin domain-containing protein</fullName>
    </recommendedName>
</protein>
<dbReference type="CDD" id="cd11013">
    <property type="entry name" value="Plantacyanin"/>
    <property type="match status" value="1"/>
</dbReference>
<dbReference type="SUPFAM" id="SSF49503">
    <property type="entry name" value="Cupredoxins"/>
    <property type="match status" value="1"/>
</dbReference>
<keyword evidence="3" id="KW-1185">Reference proteome</keyword>
<dbReference type="InterPro" id="IPR039391">
    <property type="entry name" value="Phytocyanin-like"/>
</dbReference>
<dbReference type="EMBL" id="CP126665">
    <property type="protein sequence ID" value="WKA10389.1"/>
    <property type="molecule type" value="Genomic_DNA"/>
</dbReference>
<dbReference type="PANTHER" id="PTHR33021:SF424">
    <property type="entry name" value="BASIC BLUE PROTEIN"/>
    <property type="match status" value="1"/>
</dbReference>
<gene>
    <name evidence="2" type="ORF">VitviT2T_027961</name>
</gene>
<dbReference type="InterPro" id="IPR008972">
    <property type="entry name" value="Cupredoxin"/>
</dbReference>
<dbReference type="Pfam" id="PF02298">
    <property type="entry name" value="Cu_bind_like"/>
    <property type="match status" value="1"/>
</dbReference>
<dbReference type="Gene3D" id="2.60.40.420">
    <property type="entry name" value="Cupredoxins - blue copper proteins"/>
    <property type="match status" value="1"/>
</dbReference>
<proteinExistence type="predicted"/>
<dbReference type="InterPro" id="IPR041844">
    <property type="entry name" value="Plantacyanin"/>
</dbReference>
<feature type="domain" description="Phytocyanin" evidence="1">
    <location>
        <begin position="80"/>
        <end position="175"/>
    </location>
</feature>
<organism evidence="2 3">
    <name type="scientific">Vitis vinifera</name>
    <name type="common">Grape</name>
    <dbReference type="NCBI Taxonomy" id="29760"/>
    <lineage>
        <taxon>Eukaryota</taxon>
        <taxon>Viridiplantae</taxon>
        <taxon>Streptophyta</taxon>
        <taxon>Embryophyta</taxon>
        <taxon>Tracheophyta</taxon>
        <taxon>Spermatophyta</taxon>
        <taxon>Magnoliopsida</taxon>
        <taxon>eudicotyledons</taxon>
        <taxon>Gunneridae</taxon>
        <taxon>Pentapetalae</taxon>
        <taxon>rosids</taxon>
        <taxon>Vitales</taxon>
        <taxon>Vitaceae</taxon>
        <taxon>Viteae</taxon>
        <taxon>Vitis</taxon>
    </lineage>
</organism>
<evidence type="ECO:0000313" key="2">
    <source>
        <dbReference type="EMBL" id="WKA10389.1"/>
    </source>
</evidence>
<dbReference type="InterPro" id="IPR003245">
    <property type="entry name" value="Phytocyanin_dom"/>
</dbReference>
<dbReference type="Proteomes" id="UP001227230">
    <property type="component" value="Chromosome 18"/>
</dbReference>
<dbReference type="PROSITE" id="PS51485">
    <property type="entry name" value="PHYTOCYANIN"/>
    <property type="match status" value="1"/>
</dbReference>
<sequence length="175" mass="18561">MGATFLLLAPIQPLKGPPPSSALKYQGIASHSHNFSFPLLAISTLEMSSEGRGSAGRAMLLIMVAVIYLLIQYSAPVHGATYTVGGSAGWTFNSANWPKGKRFRAGDVLAFNYDSKVHNVVAVNEGGYSSCTTPAGAKVYQSGKEQIKLVKGQNFFICNYAGHCESGMKIAVNAV</sequence>
<accession>A0ABY9DTK9</accession>